<comment type="caution">
    <text evidence="1">The sequence shown here is derived from an EMBL/GenBank/DDBJ whole genome shotgun (WGS) entry which is preliminary data.</text>
</comment>
<name>A0A9N9N848_9GLOM</name>
<protein>
    <submittedName>
        <fullName evidence="1">3362_t:CDS:1</fullName>
    </submittedName>
</protein>
<dbReference type="EMBL" id="CAJVPV010019370">
    <property type="protein sequence ID" value="CAG8710923.1"/>
    <property type="molecule type" value="Genomic_DNA"/>
</dbReference>
<accession>A0A9N9N848</accession>
<proteinExistence type="predicted"/>
<dbReference type="AlphaFoldDB" id="A0A9N9N848"/>
<sequence>HVIDPWLKIECLGESDDLNNSPIDLSWYNAKVYPRPNKRLKRSDG</sequence>
<evidence type="ECO:0000313" key="1">
    <source>
        <dbReference type="EMBL" id="CAG8710923.1"/>
    </source>
</evidence>
<reference evidence="1" key="1">
    <citation type="submission" date="2021-06" db="EMBL/GenBank/DDBJ databases">
        <authorList>
            <person name="Kallberg Y."/>
            <person name="Tangrot J."/>
            <person name="Rosling A."/>
        </authorList>
    </citation>
    <scope>NUCLEOTIDE SEQUENCE</scope>
    <source>
        <strain evidence="1">CL551</strain>
    </source>
</reference>
<evidence type="ECO:0000313" key="2">
    <source>
        <dbReference type="Proteomes" id="UP000789342"/>
    </source>
</evidence>
<dbReference type="OrthoDB" id="20828at2759"/>
<organism evidence="1 2">
    <name type="scientific">Acaulospora morrowiae</name>
    <dbReference type="NCBI Taxonomy" id="94023"/>
    <lineage>
        <taxon>Eukaryota</taxon>
        <taxon>Fungi</taxon>
        <taxon>Fungi incertae sedis</taxon>
        <taxon>Mucoromycota</taxon>
        <taxon>Glomeromycotina</taxon>
        <taxon>Glomeromycetes</taxon>
        <taxon>Diversisporales</taxon>
        <taxon>Acaulosporaceae</taxon>
        <taxon>Acaulospora</taxon>
    </lineage>
</organism>
<gene>
    <name evidence="1" type="ORF">AMORRO_LOCUS12685</name>
</gene>
<dbReference type="Proteomes" id="UP000789342">
    <property type="component" value="Unassembled WGS sequence"/>
</dbReference>
<keyword evidence="2" id="KW-1185">Reference proteome</keyword>
<feature type="non-terminal residue" evidence="1">
    <location>
        <position position="1"/>
    </location>
</feature>